<evidence type="ECO:0000256" key="3">
    <source>
        <dbReference type="HAMAP-Rule" id="MF_01660"/>
    </source>
</evidence>
<evidence type="ECO:0000256" key="2">
    <source>
        <dbReference type="ARBA" id="ARBA00023239"/>
    </source>
</evidence>
<comment type="pathway">
    <text evidence="3">Quinol/quinone metabolism; 1,4-dihydroxy-2-naphthoate biosynthesis; 1,4-dihydroxy-2-naphthoate from chorismate: step 3/7.</text>
</comment>
<dbReference type="Pfam" id="PF12697">
    <property type="entry name" value="Abhydrolase_6"/>
    <property type="match status" value="1"/>
</dbReference>
<dbReference type="SUPFAM" id="SSF53474">
    <property type="entry name" value="alpha/beta-Hydrolases"/>
    <property type="match status" value="1"/>
</dbReference>
<dbReference type="Proteomes" id="UP001565243">
    <property type="component" value="Unassembled WGS sequence"/>
</dbReference>
<organism evidence="6 7">
    <name type="scientific">Erwinia aeris</name>
    <dbReference type="NCBI Taxonomy" id="3239803"/>
    <lineage>
        <taxon>Bacteria</taxon>
        <taxon>Pseudomonadati</taxon>
        <taxon>Pseudomonadota</taxon>
        <taxon>Gammaproteobacteria</taxon>
        <taxon>Enterobacterales</taxon>
        <taxon>Erwiniaceae</taxon>
        <taxon>Erwinia</taxon>
    </lineage>
</organism>
<gene>
    <name evidence="3 6" type="primary">menH</name>
    <name evidence="6" type="ORF">AB6T85_19520</name>
</gene>
<evidence type="ECO:0000313" key="7">
    <source>
        <dbReference type="Proteomes" id="UP001565243"/>
    </source>
</evidence>
<dbReference type="EC" id="4.2.99.20" evidence="3 4"/>
<dbReference type="PANTHER" id="PTHR42916:SF1">
    <property type="entry name" value="PROTEIN PHYLLO, CHLOROPLASTIC"/>
    <property type="match status" value="1"/>
</dbReference>
<feature type="domain" description="AB hydrolase-1" evidence="5">
    <location>
        <begin position="18"/>
        <end position="246"/>
    </location>
</feature>
<dbReference type="InterPro" id="IPR029058">
    <property type="entry name" value="AB_hydrolase_fold"/>
</dbReference>
<evidence type="ECO:0000256" key="1">
    <source>
        <dbReference type="ARBA" id="ARBA00022428"/>
    </source>
</evidence>
<keyword evidence="2 3" id="KW-0456">Lyase</keyword>
<reference evidence="6 7" key="1">
    <citation type="submission" date="2024-07" db="EMBL/GenBank/DDBJ databases">
        <authorList>
            <person name="Hebao G."/>
        </authorList>
    </citation>
    <scope>NUCLEOTIDE SEQUENCE [LARGE SCALE GENOMIC DNA]</scope>
    <source>
        <strain evidence="6 7">ACCC 02193</strain>
    </source>
</reference>
<dbReference type="Gene3D" id="3.40.50.1820">
    <property type="entry name" value="alpha/beta hydrolase"/>
    <property type="match status" value="1"/>
</dbReference>
<comment type="subunit">
    <text evidence="3">Monomer.</text>
</comment>
<name>A0ABV4ECE5_9GAMM</name>
<comment type="similarity">
    <text evidence="3">Belongs to the AB hydrolase superfamily. MenH family.</text>
</comment>
<sequence>MILHARWQGEHRSDRPTLVWLHGFLGSGREWQPVQDFFRDWPQLSIDLPGHGGSRAQQVSGFEQLSARLNATLRQHRIQRYWLIGYSLGGRAALYHACRYADSSLAGVVVEGAHFGLASPHERAQRLADDRHWASLFRQQPLGDTLHKWYRQPVFADLREPQRQQLIALRADNDPQALAAMLLNTSLARQPYLLPEIQRLPVFHYLCGEHDLKFQRLAAGAGLPVTTIPAAGHNAHRACPQAFAAALAQKLNPV</sequence>
<dbReference type="InterPro" id="IPR000073">
    <property type="entry name" value="AB_hydrolase_1"/>
</dbReference>
<dbReference type="EMBL" id="JBGFFX010000014">
    <property type="protein sequence ID" value="MEY8772600.1"/>
    <property type="molecule type" value="Genomic_DNA"/>
</dbReference>
<dbReference type="NCBIfam" id="NF008340">
    <property type="entry name" value="PRK11126.1"/>
    <property type="match status" value="1"/>
</dbReference>
<dbReference type="NCBIfam" id="TIGR03695">
    <property type="entry name" value="menH_SHCHC"/>
    <property type="match status" value="1"/>
</dbReference>
<evidence type="ECO:0000259" key="5">
    <source>
        <dbReference type="Pfam" id="PF12697"/>
    </source>
</evidence>
<dbReference type="GO" id="GO:0070205">
    <property type="term" value="F:2-succinyl-6-hydroxy-2,4-cyclohexadiene-1-carboxylate synthase activity"/>
    <property type="evidence" value="ECO:0007669"/>
    <property type="project" value="UniProtKB-EC"/>
</dbReference>
<keyword evidence="7" id="KW-1185">Reference proteome</keyword>
<comment type="pathway">
    <text evidence="3">Quinol/quinone metabolism; menaquinone biosynthesis.</text>
</comment>
<dbReference type="HAMAP" id="MF_01660">
    <property type="entry name" value="MenH"/>
    <property type="match status" value="1"/>
</dbReference>
<proteinExistence type="inferred from homology"/>
<keyword evidence="1 3" id="KW-0474">Menaquinone biosynthesis</keyword>
<accession>A0ABV4ECE5</accession>
<evidence type="ECO:0000313" key="6">
    <source>
        <dbReference type="EMBL" id="MEY8772600.1"/>
    </source>
</evidence>
<evidence type="ECO:0000256" key="4">
    <source>
        <dbReference type="NCBIfam" id="TIGR03695"/>
    </source>
</evidence>
<comment type="caution">
    <text evidence="6">The sequence shown here is derived from an EMBL/GenBank/DDBJ whole genome shotgun (WGS) entry which is preliminary data.</text>
</comment>
<dbReference type="InterPro" id="IPR022485">
    <property type="entry name" value="SHCHC_synthase_MenH"/>
</dbReference>
<comment type="catalytic activity">
    <reaction evidence="3">
        <text>5-enolpyruvoyl-6-hydroxy-2-succinyl-cyclohex-3-ene-1-carboxylate = (1R,6R)-6-hydroxy-2-succinyl-cyclohexa-2,4-diene-1-carboxylate + pyruvate</text>
        <dbReference type="Rhea" id="RHEA:25597"/>
        <dbReference type="ChEBI" id="CHEBI:15361"/>
        <dbReference type="ChEBI" id="CHEBI:58689"/>
        <dbReference type="ChEBI" id="CHEBI:58818"/>
        <dbReference type="EC" id="4.2.99.20"/>
    </reaction>
</comment>
<protein>
    <recommendedName>
        <fullName evidence="3 4">2-succinyl-6-hydroxy-2,4-cyclohexadiene-1-carboxylate synthase</fullName>
        <shortName evidence="3">SHCHC synthase</shortName>
        <ecNumber evidence="3 4">4.2.99.20</ecNumber>
    </recommendedName>
</protein>
<comment type="function">
    <text evidence="3">Catalyzes a proton abstraction reaction that results in 2,5-elimination of pyruvate from 2-succinyl-5-enolpyruvyl-6-hydroxy-3-cyclohexene-1-carboxylate (SEPHCHC) and the formation of 2-succinyl-6-hydroxy-2,4-cyclohexadiene-1-carboxylate (SHCHC).</text>
</comment>
<dbReference type="RefSeq" id="WP_369896424.1">
    <property type="nucleotide sequence ID" value="NZ_JBGFFX010000014.1"/>
</dbReference>
<dbReference type="PANTHER" id="PTHR42916">
    <property type="entry name" value="2-SUCCINYL-5-ENOLPYRUVYL-6-HYDROXY-3-CYCLOHEXENE-1-CARBOXYLATE SYNTHASE"/>
    <property type="match status" value="1"/>
</dbReference>